<keyword evidence="8" id="KW-0472">Membrane</keyword>
<comment type="similarity">
    <text evidence="2">In the N-terminal section; belongs to the PMEI family.</text>
</comment>
<dbReference type="GO" id="GO:0042545">
    <property type="term" value="P:cell wall modification"/>
    <property type="evidence" value="ECO:0007669"/>
    <property type="project" value="UniProtKB-UniRule"/>
</dbReference>
<keyword evidence="7" id="KW-0964">Secreted</keyword>
<comment type="function">
    <text evidence="7">Acts in the modification of cell walls via demethylesterification of cell wall pectin.</text>
</comment>
<dbReference type="PROSITE" id="PS00800">
    <property type="entry name" value="PECTINESTERASE_1"/>
    <property type="match status" value="1"/>
</dbReference>
<dbReference type="InParanoid" id="A0A804IZ53"/>
<evidence type="ECO:0000313" key="12">
    <source>
        <dbReference type="Proteomes" id="UP000012960"/>
    </source>
</evidence>
<keyword evidence="7" id="KW-0961">Cell wall biogenesis/degradation</keyword>
<keyword evidence="7" id="KW-0134">Cell wall</keyword>
<accession>A0A804IZ53</accession>
<evidence type="ECO:0000256" key="6">
    <source>
        <dbReference type="PROSITE-ProRule" id="PRU10040"/>
    </source>
</evidence>
<keyword evidence="12" id="KW-1185">Reference proteome</keyword>
<evidence type="ECO:0000256" key="5">
    <source>
        <dbReference type="ARBA" id="ARBA00023085"/>
    </source>
</evidence>
<feature type="transmembrane region" description="Helical" evidence="8">
    <location>
        <begin position="24"/>
        <end position="46"/>
    </location>
</feature>
<comment type="similarity">
    <text evidence="3">In the C-terminal section; belongs to the pectinesterase family.</text>
</comment>
<dbReference type="EC" id="3.1.1.11" evidence="7"/>
<sequence length="553" mass="59313">MAAPTTEPLLSSPATHTTRLPCKALLLTLSLATVVCLTAFMTIQLMTTTTTMNPPLQPSDLCAKSPNPTSCHAIVSQVMLTSAENHHPTPVQIFRSLLHNSLVQLDAAAASAADIHLRLLKEPKQQAALADCMQLLQLSRDRIVSSGDAAGTDARTWMSAVLTNHATCLDGLHGAAKSAMQAHLESLKASASASLAVLHAVPSSEHDNDDDIVKPVATFPSWLSHRDRKLLQMTSPNAVQANAVVAKDGSGTFKTVQAAVDSVPNGNKNRYVIYVKKGVYKENVSLGKKTTNVMIVGDGMDATVITGSLNVVDGSTTFDSATLAAVGDGLILQDLKIENTAGPQKHQAVALRVGADRSVINRCRLDGYQDTLYAHTLRQFYRDSFISGTVDFVFGNAAVVFQNCNLTARRPMDNQQNLVTAQGREDPNQNTGTSIQNCNVVPADDLIPVKGSIPSYLGRPWKAYSRTVVMQSYIDSHINSKGWLEWDGEFALKTLFYGEYQNRGPGAGTGGRVKWPGYHVITDANTAKAFTVASLIQGGSWLKETGVAFAEGL</sequence>
<gene>
    <name evidence="10" type="ORF">GSMUA_146070.1</name>
</gene>
<evidence type="ECO:0000256" key="8">
    <source>
        <dbReference type="SAM" id="Phobius"/>
    </source>
</evidence>
<dbReference type="SUPFAM" id="SSF101148">
    <property type="entry name" value="Plant invertase/pectin methylesterase inhibitor"/>
    <property type="match status" value="1"/>
</dbReference>
<keyword evidence="5 7" id="KW-0063">Aspartyl esterase</keyword>
<dbReference type="GO" id="GO:0030599">
    <property type="term" value="F:pectinesterase activity"/>
    <property type="evidence" value="ECO:0000318"/>
    <property type="project" value="GO_Central"/>
</dbReference>
<dbReference type="InterPro" id="IPR012334">
    <property type="entry name" value="Pectin_lyas_fold"/>
</dbReference>
<dbReference type="PROSITE" id="PS00503">
    <property type="entry name" value="PECTINESTERASE_2"/>
    <property type="match status" value="1"/>
</dbReference>
<evidence type="ECO:0000259" key="9">
    <source>
        <dbReference type="SMART" id="SM00856"/>
    </source>
</evidence>
<evidence type="ECO:0000256" key="2">
    <source>
        <dbReference type="ARBA" id="ARBA00006027"/>
    </source>
</evidence>
<dbReference type="PANTHER" id="PTHR31707">
    <property type="entry name" value="PECTINESTERASE"/>
    <property type="match status" value="1"/>
</dbReference>
<keyword evidence="8" id="KW-1133">Transmembrane helix</keyword>
<dbReference type="InterPro" id="IPR006501">
    <property type="entry name" value="Pectinesterase_inhib_dom"/>
</dbReference>
<evidence type="ECO:0000313" key="10">
    <source>
        <dbReference type="EMBL" id="CAG1844812.1"/>
    </source>
</evidence>
<evidence type="ECO:0000313" key="11">
    <source>
        <dbReference type="EnsemblPlants" id="Ma04_p40060.1"/>
    </source>
</evidence>
<dbReference type="InterPro" id="IPR000070">
    <property type="entry name" value="Pectinesterase_cat"/>
</dbReference>
<dbReference type="OMA" id="AMHWRAS"/>
<dbReference type="CDD" id="cd15799">
    <property type="entry name" value="PMEI-like_4"/>
    <property type="match status" value="1"/>
</dbReference>
<dbReference type="InterPro" id="IPR018040">
    <property type="entry name" value="Pectinesterase_Tyr_AS"/>
</dbReference>
<dbReference type="GO" id="GO:0045490">
    <property type="term" value="P:pectin catabolic process"/>
    <property type="evidence" value="ECO:0007669"/>
    <property type="project" value="UniProtKB-UniRule"/>
</dbReference>
<comment type="pathway">
    <text evidence="1 7">Glycan metabolism; pectin degradation; 2-dehydro-3-deoxy-D-gluconate from pectin: step 1/5.</text>
</comment>
<dbReference type="Gene3D" id="2.160.20.10">
    <property type="entry name" value="Single-stranded right-handed beta-helix, Pectin lyase-like"/>
    <property type="match status" value="1"/>
</dbReference>
<dbReference type="FunCoup" id="A0A804IZ53">
    <property type="interactions" value="138"/>
</dbReference>
<dbReference type="UniPathway" id="UPA00545">
    <property type="reaction ID" value="UER00823"/>
</dbReference>
<dbReference type="InterPro" id="IPR035513">
    <property type="entry name" value="Invertase/methylesterase_inhib"/>
</dbReference>
<dbReference type="Proteomes" id="UP000012960">
    <property type="component" value="Unplaced"/>
</dbReference>
<reference evidence="11" key="2">
    <citation type="submission" date="2021-05" db="UniProtKB">
        <authorList>
            <consortium name="EnsemblPlants"/>
        </authorList>
    </citation>
    <scope>IDENTIFICATION</scope>
    <source>
        <strain evidence="11">subsp. malaccensis</strain>
    </source>
</reference>
<dbReference type="Gene3D" id="1.20.140.40">
    <property type="entry name" value="Invertase/pectin methylesterase inhibitor family protein"/>
    <property type="match status" value="1"/>
</dbReference>
<proteinExistence type="inferred from homology"/>
<evidence type="ECO:0000256" key="4">
    <source>
        <dbReference type="ARBA" id="ARBA00022801"/>
    </source>
</evidence>
<dbReference type="AlphaFoldDB" id="A0A804IZ53"/>
<keyword evidence="4 7" id="KW-0378">Hydrolase</keyword>
<dbReference type="FunFam" id="2.160.20.10:FF:000001">
    <property type="entry name" value="Pectinesterase"/>
    <property type="match status" value="1"/>
</dbReference>
<feature type="active site" evidence="6">
    <location>
        <position position="391"/>
    </location>
</feature>
<organism evidence="11 12">
    <name type="scientific">Musa acuminata subsp. malaccensis</name>
    <name type="common">Wild banana</name>
    <name type="synonym">Musa malaccensis</name>
    <dbReference type="NCBI Taxonomy" id="214687"/>
    <lineage>
        <taxon>Eukaryota</taxon>
        <taxon>Viridiplantae</taxon>
        <taxon>Streptophyta</taxon>
        <taxon>Embryophyta</taxon>
        <taxon>Tracheophyta</taxon>
        <taxon>Spermatophyta</taxon>
        <taxon>Magnoliopsida</taxon>
        <taxon>Liliopsida</taxon>
        <taxon>Zingiberales</taxon>
        <taxon>Musaceae</taxon>
        <taxon>Musa</taxon>
    </lineage>
</organism>
<dbReference type="SUPFAM" id="SSF51126">
    <property type="entry name" value="Pectin lyase-like"/>
    <property type="match status" value="1"/>
</dbReference>
<dbReference type="Gramene" id="Ma04_t40060.1">
    <property type="protein sequence ID" value="Ma04_p40060.1"/>
    <property type="gene ID" value="Ma04_g40060"/>
</dbReference>
<reference evidence="10" key="1">
    <citation type="submission" date="2021-03" db="EMBL/GenBank/DDBJ databases">
        <authorList>
            <consortium name="Genoscope - CEA"/>
            <person name="William W."/>
        </authorList>
    </citation>
    <scope>NUCLEOTIDE SEQUENCE</scope>
    <source>
        <strain evidence="10">Doubled-haploid Pahang</strain>
    </source>
</reference>
<name>A0A804IZ53_MUSAM</name>
<feature type="domain" description="Pectinesterase inhibitor" evidence="9">
    <location>
        <begin position="53"/>
        <end position="197"/>
    </location>
</feature>
<comment type="catalytic activity">
    <reaction evidence="7">
        <text>[(1-&gt;4)-alpha-D-galacturonosyl methyl ester](n) + n H2O = [(1-&gt;4)-alpha-D-galacturonosyl](n) + n methanol + n H(+)</text>
        <dbReference type="Rhea" id="RHEA:22380"/>
        <dbReference type="Rhea" id="RHEA-COMP:14570"/>
        <dbReference type="Rhea" id="RHEA-COMP:14573"/>
        <dbReference type="ChEBI" id="CHEBI:15377"/>
        <dbReference type="ChEBI" id="CHEBI:15378"/>
        <dbReference type="ChEBI" id="CHEBI:17790"/>
        <dbReference type="ChEBI" id="CHEBI:140522"/>
        <dbReference type="ChEBI" id="CHEBI:140523"/>
        <dbReference type="EC" id="3.1.1.11"/>
    </reaction>
</comment>
<dbReference type="Pfam" id="PF01095">
    <property type="entry name" value="Pectinesterase"/>
    <property type="match status" value="1"/>
</dbReference>
<dbReference type="EMBL" id="HG996469">
    <property type="protein sequence ID" value="CAG1844812.1"/>
    <property type="molecule type" value="Genomic_DNA"/>
</dbReference>
<evidence type="ECO:0000256" key="7">
    <source>
        <dbReference type="RuleBase" id="RU000589"/>
    </source>
</evidence>
<comment type="subcellular location">
    <subcellularLocation>
        <location evidence="7">Secreted</location>
        <location evidence="7">Cell wall</location>
    </subcellularLocation>
</comment>
<dbReference type="EnsemblPlants" id="Ma04_t40060.1">
    <property type="protein sequence ID" value="Ma04_p40060.1"/>
    <property type="gene ID" value="Ma04_g40060"/>
</dbReference>
<dbReference type="OrthoDB" id="2019149at2759"/>
<dbReference type="Pfam" id="PF04043">
    <property type="entry name" value="PMEI"/>
    <property type="match status" value="1"/>
</dbReference>
<evidence type="ECO:0000256" key="3">
    <source>
        <dbReference type="ARBA" id="ARBA00007786"/>
    </source>
</evidence>
<dbReference type="SMR" id="A0A804IZ53"/>
<dbReference type="GO" id="GO:0046910">
    <property type="term" value="F:pectinesterase inhibitor activity"/>
    <property type="evidence" value="ECO:0000318"/>
    <property type="project" value="GO_Central"/>
</dbReference>
<evidence type="ECO:0000256" key="1">
    <source>
        <dbReference type="ARBA" id="ARBA00005184"/>
    </source>
</evidence>
<dbReference type="InterPro" id="IPR033131">
    <property type="entry name" value="Pectinesterase_Asp_AS"/>
</dbReference>
<dbReference type="InterPro" id="IPR011050">
    <property type="entry name" value="Pectin_lyase_fold/virulence"/>
</dbReference>
<dbReference type="SMART" id="SM00856">
    <property type="entry name" value="PMEI"/>
    <property type="match status" value="1"/>
</dbReference>
<protein>
    <recommendedName>
        <fullName evidence="7">Pectinesterase</fullName>
        <ecNumber evidence="7">3.1.1.11</ecNumber>
    </recommendedName>
</protein>
<keyword evidence="8" id="KW-0812">Transmembrane</keyword>